<feature type="domain" description="PucR C-terminal helix-turn-helix" evidence="2">
    <location>
        <begin position="435"/>
        <end position="491"/>
    </location>
</feature>
<keyword evidence="5" id="KW-1185">Reference proteome</keyword>
<dbReference type="OrthoDB" id="3190266at2"/>
<dbReference type="eggNOG" id="COG2508">
    <property type="taxonomic scope" value="Bacteria"/>
</dbReference>
<dbReference type="AlphaFoldDB" id="A0A1H7TT17"/>
<evidence type="ECO:0000313" key="4">
    <source>
        <dbReference type="EMBL" id="SEL87881.1"/>
    </source>
</evidence>
<dbReference type="InterPro" id="IPR051448">
    <property type="entry name" value="CdaR-like_regulators"/>
</dbReference>
<dbReference type="InterPro" id="IPR042070">
    <property type="entry name" value="PucR_C-HTH_sf"/>
</dbReference>
<evidence type="ECO:0000256" key="1">
    <source>
        <dbReference type="ARBA" id="ARBA00006754"/>
    </source>
</evidence>
<evidence type="ECO:0000259" key="3">
    <source>
        <dbReference type="Pfam" id="PF17853"/>
    </source>
</evidence>
<proteinExistence type="inferred from homology"/>
<evidence type="ECO:0000259" key="2">
    <source>
        <dbReference type="Pfam" id="PF13556"/>
    </source>
</evidence>
<reference evidence="5" key="1">
    <citation type="submission" date="2016-10" db="EMBL/GenBank/DDBJ databases">
        <authorList>
            <person name="Varghese N."/>
        </authorList>
    </citation>
    <scope>NUCLEOTIDE SEQUENCE [LARGE SCALE GENOMIC DNA]</scope>
    <source>
        <strain evidence="5">DSM 45096 / BCRC 16803 / CGMCC 4.1857 / CIP 109030 / JCM 12277 / KCTC 19219 / NBRC 100920 / 33214</strain>
    </source>
</reference>
<dbReference type="RefSeq" id="WP_052439187.1">
    <property type="nucleotide sequence ID" value="NZ_BBPN01000035.1"/>
</dbReference>
<dbReference type="PANTHER" id="PTHR33744:SF1">
    <property type="entry name" value="DNA-BINDING TRANSCRIPTIONAL ACTIVATOR ADER"/>
    <property type="match status" value="1"/>
</dbReference>
<dbReference type="Proteomes" id="UP000183015">
    <property type="component" value="Unassembled WGS sequence"/>
</dbReference>
<dbReference type="Pfam" id="PF17853">
    <property type="entry name" value="GGDEF_2"/>
    <property type="match status" value="1"/>
</dbReference>
<dbReference type="PANTHER" id="PTHR33744">
    <property type="entry name" value="CARBOHYDRATE DIACID REGULATOR"/>
    <property type="match status" value="1"/>
</dbReference>
<accession>A0A1H7TT17</accession>
<dbReference type="STRING" id="235985.SAMN05414137_114187"/>
<dbReference type="InterPro" id="IPR041522">
    <property type="entry name" value="CdaR_GGDEF"/>
</dbReference>
<protein>
    <submittedName>
        <fullName evidence="4">PucR C-terminal helix-turn-helix domain-containing protein</fullName>
    </submittedName>
</protein>
<dbReference type="Gene3D" id="1.10.10.2840">
    <property type="entry name" value="PucR C-terminal helix-turn-helix domain"/>
    <property type="match status" value="1"/>
</dbReference>
<dbReference type="EMBL" id="FOAZ01000014">
    <property type="protein sequence ID" value="SEL87881.1"/>
    <property type="molecule type" value="Genomic_DNA"/>
</dbReference>
<feature type="domain" description="CdaR GGDEF-like" evidence="3">
    <location>
        <begin position="234"/>
        <end position="382"/>
    </location>
</feature>
<comment type="similarity">
    <text evidence="1">Belongs to the CdaR family.</text>
</comment>
<sequence length="495" mass="51462">MPHVADLLGSGSLIPFALLAGPAARTELTSVAAVESLRALEHVPSGALAVVTGRATPRAAGYQVDVAIRTAAERGLPALLLIGVTTLPLTAVHLATRAGVAVLSVPEDVDVAKVVLHLGQVIRGDAADALARADAALAVLRAPGDSPTELLARVGEALGRPLTLTDEPDSGEPIWVAGRCRGGVVGPKDDAVRLVLPAVAAAVSLQRTRALERETAPGAARAEVVAELIVSERSQAGQLAERARMLGFPVDEVHTVVRVRTGAGASTAVGPGAGMAVGVGAAQADLAEDRRLAETLALHVHQARHPTHERWTAARLAADLLLVASSRTELPEQRIREAVAHVRAELLAEHPAAELHFGIGTAHRGIDGLRQSTLEAQAALDVAVRKRVGVHAFDATGLSRILAAVSGSPLSRRAVEELLAPLDTLGPAEAAEAITTLGAYLDARGSLKAAATRLRLHPNTVGYRIRRITTRLGADLDDPDTSFALQLACRVRLQD</sequence>
<organism evidence="4 5">
    <name type="scientific">Streptacidiphilus jiangxiensis</name>
    <dbReference type="NCBI Taxonomy" id="235985"/>
    <lineage>
        <taxon>Bacteria</taxon>
        <taxon>Bacillati</taxon>
        <taxon>Actinomycetota</taxon>
        <taxon>Actinomycetes</taxon>
        <taxon>Kitasatosporales</taxon>
        <taxon>Streptomycetaceae</taxon>
        <taxon>Streptacidiphilus</taxon>
    </lineage>
</organism>
<dbReference type="Pfam" id="PF13556">
    <property type="entry name" value="HTH_30"/>
    <property type="match status" value="1"/>
</dbReference>
<dbReference type="InterPro" id="IPR025736">
    <property type="entry name" value="PucR_C-HTH_dom"/>
</dbReference>
<gene>
    <name evidence="4" type="ORF">SAMN05414137_114187</name>
</gene>
<name>A0A1H7TT17_STRJI</name>
<evidence type="ECO:0000313" key="5">
    <source>
        <dbReference type="Proteomes" id="UP000183015"/>
    </source>
</evidence>